<feature type="binding site" evidence="9">
    <location>
        <position position="163"/>
    </location>
    <ligand>
        <name>2-[(2R,5Z)-2-carboxy-4-methylthiazol-5(2H)-ylidene]ethyl phosphate</name>
        <dbReference type="ChEBI" id="CHEBI:62899"/>
    </ligand>
</feature>
<gene>
    <name evidence="9" type="primary">thiE</name>
    <name evidence="13" type="ORF">H9642_02360</name>
</gene>
<dbReference type="InterPro" id="IPR022998">
    <property type="entry name" value="ThiamineP_synth_TenI"/>
</dbReference>
<sequence length="209" mass="22434">MMTRGLYAITDSTLLADGRLLPYVEAALEGGARLLQYREKSRDQARRFDEASALLELCRRYGAELIINDDLPLAERLGVGLHLGQEDGSLSAARARLGAGLHLGSSCHASLELAEQALTAGASHIAFGRFFTSMTKPGEVTATLELLQQARERFDAPIVAIGGITLATAPLLIEHGTDWLAVINALFSADSAIEVERRARAFSALFATP</sequence>
<dbReference type="InterPro" id="IPR036206">
    <property type="entry name" value="ThiamineP_synth_sf"/>
</dbReference>
<dbReference type="InterPro" id="IPR013785">
    <property type="entry name" value="Aldolase_TIM"/>
</dbReference>
<protein>
    <recommendedName>
        <fullName evidence="9">Thiamine-phosphate synthase</fullName>
        <shortName evidence="9">TP synthase</shortName>
        <shortName evidence="9">TPS</shortName>
        <ecNumber evidence="9">2.5.1.3</ecNumber>
    </recommendedName>
    <alternativeName>
        <fullName evidence="9">Thiamine-phosphate pyrophosphorylase</fullName>
        <shortName evidence="9">TMP pyrophosphorylase</shortName>
        <shortName evidence="9">TMP-PPase</shortName>
    </alternativeName>
</protein>
<evidence type="ECO:0000256" key="5">
    <source>
        <dbReference type="ARBA" id="ARBA00022977"/>
    </source>
</evidence>
<feature type="binding site" evidence="9">
    <location>
        <position position="87"/>
    </location>
    <ligand>
        <name>Mg(2+)</name>
        <dbReference type="ChEBI" id="CHEBI:18420"/>
    </ligand>
</feature>
<dbReference type="NCBIfam" id="TIGR00693">
    <property type="entry name" value="thiE"/>
    <property type="match status" value="1"/>
</dbReference>
<evidence type="ECO:0000256" key="7">
    <source>
        <dbReference type="ARBA" id="ARBA00047851"/>
    </source>
</evidence>
<dbReference type="Proteomes" id="UP000611945">
    <property type="component" value="Unassembled WGS sequence"/>
</dbReference>
<dbReference type="SUPFAM" id="SSF51391">
    <property type="entry name" value="Thiamin phosphate synthase"/>
    <property type="match status" value="1"/>
</dbReference>
<proteinExistence type="inferred from homology"/>
<comment type="catalytic activity">
    <reaction evidence="8 9 10">
        <text>2-[(2R,5Z)-2-carboxy-4-methylthiazol-5(2H)-ylidene]ethyl phosphate + 4-amino-2-methyl-5-(diphosphooxymethyl)pyrimidine + 2 H(+) = thiamine phosphate + CO2 + diphosphate</text>
        <dbReference type="Rhea" id="RHEA:47844"/>
        <dbReference type="ChEBI" id="CHEBI:15378"/>
        <dbReference type="ChEBI" id="CHEBI:16526"/>
        <dbReference type="ChEBI" id="CHEBI:33019"/>
        <dbReference type="ChEBI" id="CHEBI:37575"/>
        <dbReference type="ChEBI" id="CHEBI:57841"/>
        <dbReference type="ChEBI" id="CHEBI:62899"/>
        <dbReference type="EC" id="2.5.1.3"/>
    </reaction>
</comment>
<evidence type="ECO:0000313" key="13">
    <source>
        <dbReference type="EMBL" id="MBD7976028.1"/>
    </source>
</evidence>
<evidence type="ECO:0000256" key="9">
    <source>
        <dbReference type="HAMAP-Rule" id="MF_00097"/>
    </source>
</evidence>
<evidence type="ECO:0000259" key="12">
    <source>
        <dbReference type="Pfam" id="PF02581"/>
    </source>
</evidence>
<dbReference type="Gene3D" id="3.20.20.70">
    <property type="entry name" value="Aldolase class I"/>
    <property type="match status" value="1"/>
</dbReference>
<evidence type="ECO:0000313" key="14">
    <source>
        <dbReference type="Proteomes" id="UP000611945"/>
    </source>
</evidence>
<organism evidence="13 14">
    <name type="scientific">Serpens gallinarum</name>
    <dbReference type="NCBI Taxonomy" id="2763075"/>
    <lineage>
        <taxon>Bacteria</taxon>
        <taxon>Pseudomonadati</taxon>
        <taxon>Pseudomonadota</taxon>
        <taxon>Gammaproteobacteria</taxon>
        <taxon>Pseudomonadales</taxon>
        <taxon>Pseudomonadaceae</taxon>
        <taxon>Pseudomonas</taxon>
    </lineage>
</organism>
<dbReference type="PANTHER" id="PTHR20857:SF15">
    <property type="entry name" value="THIAMINE-PHOSPHATE SYNTHASE"/>
    <property type="match status" value="1"/>
</dbReference>
<dbReference type="HAMAP" id="MF_00097">
    <property type="entry name" value="TMP_synthase"/>
    <property type="match status" value="1"/>
</dbReference>
<comment type="cofactor">
    <cofactor evidence="9">
        <name>Mg(2+)</name>
        <dbReference type="ChEBI" id="CHEBI:18420"/>
    </cofactor>
    <text evidence="9">Binds 1 Mg(2+) ion per subunit.</text>
</comment>
<reference evidence="13 14" key="1">
    <citation type="submission" date="2020-08" db="EMBL/GenBank/DDBJ databases">
        <title>A Genomic Blueprint of the Chicken Gut Microbiome.</title>
        <authorList>
            <person name="Gilroy R."/>
            <person name="Ravi A."/>
            <person name="Getino M."/>
            <person name="Pursley I."/>
            <person name="Horton D.L."/>
            <person name="Alikhan N.-F."/>
            <person name="Baker D."/>
            <person name="Gharbi K."/>
            <person name="Hall N."/>
            <person name="Watson M."/>
            <person name="Adriaenssens E.M."/>
            <person name="Foster-Nyarko E."/>
            <person name="Jarju S."/>
            <person name="Secka A."/>
            <person name="Antonio M."/>
            <person name="Oren A."/>
            <person name="Chaudhuri R."/>
            <person name="La Ragione R.M."/>
            <person name="Hildebrand F."/>
            <person name="Pallen M.J."/>
        </authorList>
    </citation>
    <scope>NUCLEOTIDE SEQUENCE [LARGE SCALE GENOMIC DNA]</scope>
    <source>
        <strain evidence="13 14">Sa2CUA2</strain>
    </source>
</reference>
<evidence type="ECO:0000256" key="3">
    <source>
        <dbReference type="ARBA" id="ARBA00022723"/>
    </source>
</evidence>
<keyword evidence="2 9" id="KW-0808">Transferase</keyword>
<feature type="binding site" evidence="9">
    <location>
        <position position="68"/>
    </location>
    <ligand>
        <name>4-amino-2-methyl-5-(diphosphooxymethyl)pyrimidine</name>
        <dbReference type="ChEBI" id="CHEBI:57841"/>
    </ligand>
</feature>
<comment type="catalytic activity">
    <reaction evidence="6 9 10">
        <text>4-methyl-5-(2-phosphooxyethyl)-thiazole + 4-amino-2-methyl-5-(diphosphooxymethyl)pyrimidine + H(+) = thiamine phosphate + diphosphate</text>
        <dbReference type="Rhea" id="RHEA:22328"/>
        <dbReference type="ChEBI" id="CHEBI:15378"/>
        <dbReference type="ChEBI" id="CHEBI:33019"/>
        <dbReference type="ChEBI" id="CHEBI:37575"/>
        <dbReference type="ChEBI" id="CHEBI:57841"/>
        <dbReference type="ChEBI" id="CHEBI:58296"/>
        <dbReference type="EC" id="2.5.1.3"/>
    </reaction>
</comment>
<dbReference type="Pfam" id="PF02581">
    <property type="entry name" value="TMP-TENI"/>
    <property type="match status" value="1"/>
</dbReference>
<evidence type="ECO:0000256" key="1">
    <source>
        <dbReference type="ARBA" id="ARBA00005165"/>
    </source>
</evidence>
<dbReference type="InterPro" id="IPR034291">
    <property type="entry name" value="TMP_synthase"/>
</dbReference>
<feature type="binding site" evidence="9">
    <location>
        <begin position="133"/>
        <end position="135"/>
    </location>
    <ligand>
        <name>2-[(2R,5Z)-2-carboxy-4-methylthiazol-5(2H)-ylidene]ethyl phosphate</name>
        <dbReference type="ChEBI" id="CHEBI:62899"/>
    </ligand>
</feature>
<dbReference type="EC" id="2.5.1.3" evidence="9"/>
<comment type="caution">
    <text evidence="9">Lacks conserved residue(s) required for the propagation of feature annotation.</text>
</comment>
<feature type="binding site" evidence="9">
    <location>
        <begin position="36"/>
        <end position="40"/>
    </location>
    <ligand>
        <name>4-amino-2-methyl-5-(diphosphooxymethyl)pyrimidine</name>
        <dbReference type="ChEBI" id="CHEBI:57841"/>
    </ligand>
</feature>
<name>A0ABR8TJS4_9PSED</name>
<dbReference type="RefSeq" id="WP_251834804.1">
    <property type="nucleotide sequence ID" value="NZ_JACSQG010000001.1"/>
</dbReference>
<evidence type="ECO:0000256" key="8">
    <source>
        <dbReference type="ARBA" id="ARBA00047883"/>
    </source>
</evidence>
<keyword evidence="14" id="KW-1185">Reference proteome</keyword>
<accession>A0ABR8TJS4</accession>
<evidence type="ECO:0000256" key="4">
    <source>
        <dbReference type="ARBA" id="ARBA00022842"/>
    </source>
</evidence>
<comment type="pathway">
    <text evidence="1 9 11">Cofactor biosynthesis; thiamine diphosphate biosynthesis; thiamine phosphate from 4-amino-2-methyl-5-diphosphomethylpyrimidine and 4-methyl-5-(2-phosphoethyl)-thiazole: step 1/1.</text>
</comment>
<dbReference type="EMBL" id="JACSQG010000001">
    <property type="protein sequence ID" value="MBD7976028.1"/>
    <property type="molecule type" value="Genomic_DNA"/>
</dbReference>
<feature type="binding site" evidence="9">
    <location>
        <position position="69"/>
    </location>
    <ligand>
        <name>Mg(2+)</name>
        <dbReference type="ChEBI" id="CHEBI:18420"/>
    </ligand>
</feature>
<keyword evidence="5 9" id="KW-0784">Thiamine biosynthesis</keyword>
<evidence type="ECO:0000256" key="2">
    <source>
        <dbReference type="ARBA" id="ARBA00022679"/>
    </source>
</evidence>
<comment type="catalytic activity">
    <reaction evidence="7 9 10">
        <text>2-(2-carboxy-4-methylthiazol-5-yl)ethyl phosphate + 4-amino-2-methyl-5-(diphosphooxymethyl)pyrimidine + 2 H(+) = thiamine phosphate + CO2 + diphosphate</text>
        <dbReference type="Rhea" id="RHEA:47848"/>
        <dbReference type="ChEBI" id="CHEBI:15378"/>
        <dbReference type="ChEBI" id="CHEBI:16526"/>
        <dbReference type="ChEBI" id="CHEBI:33019"/>
        <dbReference type="ChEBI" id="CHEBI:37575"/>
        <dbReference type="ChEBI" id="CHEBI:57841"/>
        <dbReference type="ChEBI" id="CHEBI:62890"/>
        <dbReference type="EC" id="2.5.1.3"/>
    </reaction>
</comment>
<feature type="binding site" evidence="9">
    <location>
        <position position="106"/>
    </location>
    <ligand>
        <name>4-amino-2-methyl-5-(diphosphooxymethyl)pyrimidine</name>
        <dbReference type="ChEBI" id="CHEBI:57841"/>
    </ligand>
</feature>
<comment type="function">
    <text evidence="9">Condenses 4-methyl-5-(beta-hydroxyethyl)thiazole monophosphate (THZ-P) and 2-methyl-4-amino-5-hydroxymethyl pyrimidine pyrophosphate (HMP-PP) to form thiamine monophosphate (TMP).</text>
</comment>
<feature type="binding site" evidence="9">
    <location>
        <position position="136"/>
    </location>
    <ligand>
        <name>4-amino-2-methyl-5-(diphosphooxymethyl)pyrimidine</name>
        <dbReference type="ChEBI" id="CHEBI:57841"/>
    </ligand>
</feature>
<comment type="similarity">
    <text evidence="9 10">Belongs to the thiamine-phosphate synthase family.</text>
</comment>
<dbReference type="GO" id="GO:0004789">
    <property type="term" value="F:thiamine-phosphate diphosphorylase activity"/>
    <property type="evidence" value="ECO:0007669"/>
    <property type="project" value="UniProtKB-EC"/>
</dbReference>
<comment type="caution">
    <text evidence="13">The sequence shown here is derived from an EMBL/GenBank/DDBJ whole genome shotgun (WGS) entry which is preliminary data.</text>
</comment>
<keyword evidence="3 9" id="KW-0479">Metal-binding</keyword>
<evidence type="ECO:0000256" key="11">
    <source>
        <dbReference type="RuleBase" id="RU004253"/>
    </source>
</evidence>
<dbReference type="CDD" id="cd00564">
    <property type="entry name" value="TMP_TenI"/>
    <property type="match status" value="1"/>
</dbReference>
<evidence type="ECO:0000256" key="6">
    <source>
        <dbReference type="ARBA" id="ARBA00047334"/>
    </source>
</evidence>
<dbReference type="PANTHER" id="PTHR20857">
    <property type="entry name" value="THIAMINE-PHOSPHATE PYROPHOSPHORYLASE"/>
    <property type="match status" value="1"/>
</dbReference>
<feature type="domain" description="Thiamine phosphate synthase/TenI" evidence="12">
    <location>
        <begin position="6"/>
        <end position="186"/>
    </location>
</feature>
<evidence type="ECO:0000256" key="10">
    <source>
        <dbReference type="RuleBase" id="RU003826"/>
    </source>
</evidence>
<keyword evidence="4 9" id="KW-0460">Magnesium</keyword>